<feature type="compositionally biased region" description="Low complexity" evidence="1">
    <location>
        <begin position="196"/>
        <end position="212"/>
    </location>
</feature>
<protein>
    <submittedName>
        <fullName evidence="2">Uncharacterized protein</fullName>
    </submittedName>
</protein>
<sequence length="256" mass="25965">MGQAPAGAGSAAGIAADELASGLPQELDWEKLITHVFRPEHRPVLLLTSRQQLPAAAGSGSRPSSAIDAFRIAEPPADSRAACTGVREAFSPDALGGRVGLVSQKGKKSLPNQARRIMGCRSRHADLGRANPGHLARRAHALLPRPGGRVADLGRGCGRRGRGGRMHRSCGHGAALGSASCGTGRGSSAHGEPRPRTGSPPRSGPGKSQSPSWTRSGPSLQRLGCASAPGPRGGLGGAGVCCVGSGAPSSRTRRST</sequence>
<gene>
    <name evidence="2" type="ORF">PCOR1329_LOCUS57646</name>
</gene>
<name>A0ABN9VGZ4_9DINO</name>
<organism evidence="2 3">
    <name type="scientific">Prorocentrum cordatum</name>
    <dbReference type="NCBI Taxonomy" id="2364126"/>
    <lineage>
        <taxon>Eukaryota</taxon>
        <taxon>Sar</taxon>
        <taxon>Alveolata</taxon>
        <taxon>Dinophyceae</taxon>
        <taxon>Prorocentrales</taxon>
        <taxon>Prorocentraceae</taxon>
        <taxon>Prorocentrum</taxon>
    </lineage>
</organism>
<comment type="caution">
    <text evidence="2">The sequence shown here is derived from an EMBL/GenBank/DDBJ whole genome shotgun (WGS) entry which is preliminary data.</text>
</comment>
<dbReference type="EMBL" id="CAUYUJ010017130">
    <property type="protein sequence ID" value="CAK0872061.1"/>
    <property type="molecule type" value="Genomic_DNA"/>
</dbReference>
<evidence type="ECO:0000256" key="1">
    <source>
        <dbReference type="SAM" id="MobiDB-lite"/>
    </source>
</evidence>
<reference evidence="2" key="1">
    <citation type="submission" date="2023-10" db="EMBL/GenBank/DDBJ databases">
        <authorList>
            <person name="Chen Y."/>
            <person name="Shah S."/>
            <person name="Dougan E. K."/>
            <person name="Thang M."/>
            <person name="Chan C."/>
        </authorList>
    </citation>
    <scope>NUCLEOTIDE SEQUENCE [LARGE SCALE GENOMIC DNA]</scope>
</reference>
<dbReference type="Proteomes" id="UP001189429">
    <property type="component" value="Unassembled WGS sequence"/>
</dbReference>
<accession>A0ABN9VGZ4</accession>
<evidence type="ECO:0000313" key="3">
    <source>
        <dbReference type="Proteomes" id="UP001189429"/>
    </source>
</evidence>
<feature type="compositionally biased region" description="Basic residues" evidence="1">
    <location>
        <begin position="157"/>
        <end position="170"/>
    </location>
</feature>
<feature type="region of interest" description="Disordered" evidence="1">
    <location>
        <begin position="146"/>
        <end position="256"/>
    </location>
</feature>
<keyword evidence="3" id="KW-1185">Reference proteome</keyword>
<proteinExistence type="predicted"/>
<evidence type="ECO:0000313" key="2">
    <source>
        <dbReference type="EMBL" id="CAK0872061.1"/>
    </source>
</evidence>